<dbReference type="GeneID" id="89956499"/>
<protein>
    <submittedName>
        <fullName evidence="1">Uncharacterized protein</fullName>
    </submittedName>
</protein>
<proteinExistence type="predicted"/>
<dbReference type="AlphaFoldDB" id="A0AAN7HY49"/>
<evidence type="ECO:0000313" key="1">
    <source>
        <dbReference type="EMBL" id="KAK4511597.1"/>
    </source>
</evidence>
<sequence length="152" mass="16063">MGATPTLSSLNENSFTSTIAAFESMHLPLTTSVTDCDHFSTTLVKNTVGSLVPQTTCDELRATKPSSALVPSYVDSSASSIVEASSACDHYTTVTDTNANGELTSQTRCIEYDNVSEIFLVSPSSDSDFMLSTSISSAISSSSICDRYSTIV</sequence>
<keyword evidence="2" id="KW-1185">Reference proteome</keyword>
<evidence type="ECO:0000313" key="2">
    <source>
        <dbReference type="Proteomes" id="UP001304243"/>
    </source>
</evidence>
<accession>A0AAN7HY49</accession>
<comment type="caution">
    <text evidence="1">The sequence shown here is derived from an EMBL/GenBank/DDBJ whole genome shotgun (WGS) entry which is preliminary data.</text>
</comment>
<name>A0AAN7HY49_9FUNG</name>
<reference evidence="1 2" key="1">
    <citation type="submission" date="2022-11" db="EMBL/GenBank/DDBJ databases">
        <title>Mucor velutinosus strain NIH1002 WGS.</title>
        <authorList>
            <person name="Subramanian P."/>
            <person name="Mullikin J.C."/>
            <person name="Segre J.A."/>
            <person name="Zelazny A.M."/>
        </authorList>
    </citation>
    <scope>NUCLEOTIDE SEQUENCE [LARGE SCALE GENOMIC DNA]</scope>
    <source>
        <strain evidence="1 2">NIH1002</strain>
    </source>
</reference>
<dbReference type="EMBL" id="JASEJX010000030">
    <property type="protein sequence ID" value="KAK4511597.1"/>
    <property type="molecule type" value="Genomic_DNA"/>
</dbReference>
<dbReference type="RefSeq" id="XP_064678263.1">
    <property type="nucleotide sequence ID" value="XM_064831983.1"/>
</dbReference>
<dbReference type="Proteomes" id="UP001304243">
    <property type="component" value="Unassembled WGS sequence"/>
</dbReference>
<organism evidence="1 2">
    <name type="scientific">Mucor velutinosus</name>
    <dbReference type="NCBI Taxonomy" id="708070"/>
    <lineage>
        <taxon>Eukaryota</taxon>
        <taxon>Fungi</taxon>
        <taxon>Fungi incertae sedis</taxon>
        <taxon>Mucoromycota</taxon>
        <taxon>Mucoromycotina</taxon>
        <taxon>Mucoromycetes</taxon>
        <taxon>Mucorales</taxon>
        <taxon>Mucorineae</taxon>
        <taxon>Mucoraceae</taxon>
        <taxon>Mucor</taxon>
    </lineage>
</organism>
<gene>
    <name evidence="1" type="ORF">ATC70_012813</name>
</gene>